<dbReference type="Proteomes" id="UP000271098">
    <property type="component" value="Unassembled WGS sequence"/>
</dbReference>
<dbReference type="WBParaSite" id="GPUH_0000979501-mRNA-1">
    <property type="protein sequence ID" value="GPUH_0000979501-mRNA-1"/>
    <property type="gene ID" value="GPUH_0000979501"/>
</dbReference>
<proteinExistence type="predicted"/>
<feature type="signal peptide" evidence="1">
    <location>
        <begin position="1"/>
        <end position="17"/>
    </location>
</feature>
<dbReference type="AlphaFoldDB" id="A0A183DM43"/>
<protein>
    <submittedName>
        <fullName evidence="4">Secreted protein</fullName>
    </submittedName>
</protein>
<gene>
    <name evidence="2" type="ORF">GPUH_LOCUS9786</name>
</gene>
<evidence type="ECO:0000313" key="2">
    <source>
        <dbReference type="EMBL" id="VDK77438.1"/>
    </source>
</evidence>
<keyword evidence="3" id="KW-1185">Reference proteome</keyword>
<keyword evidence="1" id="KW-0732">Signal</keyword>
<dbReference type="EMBL" id="UYRT01033759">
    <property type="protein sequence ID" value="VDK77438.1"/>
    <property type="molecule type" value="Genomic_DNA"/>
</dbReference>
<evidence type="ECO:0000256" key="1">
    <source>
        <dbReference type="SAM" id="SignalP"/>
    </source>
</evidence>
<name>A0A183DM43_9BILA</name>
<reference evidence="4" key="1">
    <citation type="submission" date="2016-06" db="UniProtKB">
        <authorList>
            <consortium name="WormBaseParasite"/>
        </authorList>
    </citation>
    <scope>IDENTIFICATION</scope>
</reference>
<sequence>MTLTLIILSYISMMCLSQDLEMHHRHYEHDPRVPLRYYFCSFLQHYIVTIHEVLLWMEPPHEFRQKALSDK</sequence>
<reference evidence="2 3" key="2">
    <citation type="submission" date="2018-11" db="EMBL/GenBank/DDBJ databases">
        <authorList>
            <consortium name="Pathogen Informatics"/>
        </authorList>
    </citation>
    <scope>NUCLEOTIDE SEQUENCE [LARGE SCALE GENOMIC DNA]</scope>
</reference>
<organism evidence="4">
    <name type="scientific">Gongylonema pulchrum</name>
    <dbReference type="NCBI Taxonomy" id="637853"/>
    <lineage>
        <taxon>Eukaryota</taxon>
        <taxon>Metazoa</taxon>
        <taxon>Ecdysozoa</taxon>
        <taxon>Nematoda</taxon>
        <taxon>Chromadorea</taxon>
        <taxon>Rhabditida</taxon>
        <taxon>Spirurina</taxon>
        <taxon>Spiruromorpha</taxon>
        <taxon>Spiruroidea</taxon>
        <taxon>Gongylonematidae</taxon>
        <taxon>Gongylonema</taxon>
    </lineage>
</organism>
<feature type="chain" id="PRO_5043138783" evidence="1">
    <location>
        <begin position="18"/>
        <end position="71"/>
    </location>
</feature>
<evidence type="ECO:0000313" key="3">
    <source>
        <dbReference type="Proteomes" id="UP000271098"/>
    </source>
</evidence>
<evidence type="ECO:0000313" key="4">
    <source>
        <dbReference type="WBParaSite" id="GPUH_0000979501-mRNA-1"/>
    </source>
</evidence>
<accession>A0A183DM43</accession>